<accession>A0A4S8I9Q5</accession>
<keyword evidence="4" id="KW-1185">Reference proteome</keyword>
<feature type="compositionally biased region" description="Pro residues" evidence="2">
    <location>
        <begin position="53"/>
        <end position="62"/>
    </location>
</feature>
<organism evidence="3 4">
    <name type="scientific">Musa balbisiana</name>
    <name type="common">Banana</name>
    <dbReference type="NCBI Taxonomy" id="52838"/>
    <lineage>
        <taxon>Eukaryota</taxon>
        <taxon>Viridiplantae</taxon>
        <taxon>Streptophyta</taxon>
        <taxon>Embryophyta</taxon>
        <taxon>Tracheophyta</taxon>
        <taxon>Spermatophyta</taxon>
        <taxon>Magnoliopsida</taxon>
        <taxon>Liliopsida</taxon>
        <taxon>Zingiberales</taxon>
        <taxon>Musaceae</taxon>
        <taxon>Musa</taxon>
    </lineage>
</organism>
<evidence type="ECO:0000313" key="3">
    <source>
        <dbReference type="EMBL" id="THU44204.1"/>
    </source>
</evidence>
<keyword evidence="1" id="KW-0175">Coiled coil</keyword>
<feature type="region of interest" description="Disordered" evidence="2">
    <location>
        <begin position="575"/>
        <end position="594"/>
    </location>
</feature>
<feature type="coiled-coil region" evidence="1">
    <location>
        <begin position="288"/>
        <end position="322"/>
    </location>
</feature>
<dbReference type="InterPro" id="IPR043424">
    <property type="entry name" value="BLT-like"/>
</dbReference>
<dbReference type="PANTHER" id="PTHR31071:SF2">
    <property type="entry name" value="ACTIN CYTOSKELETON-REGULATORY COMPLEX PAN-LIKE PROTEIN"/>
    <property type="match status" value="1"/>
</dbReference>
<protein>
    <submittedName>
        <fullName evidence="3">Uncharacterized protein</fullName>
    </submittedName>
</protein>
<dbReference type="AlphaFoldDB" id="A0A4S8I9Q5"/>
<sequence length="650" mass="73226">MAPSDARVHLRATAPAMLTSGPLSSDVPPMRNHHLHRRRRLRSRRRVVKYRPFPAPDAPPPRSKLWDADRSSEADGKLAAVGASHRKGGDGVRRAAPVVSARRLAAALWHFRPLGAGDVGRSARLGFTAEVSSSLPSCTMEKAKEWDSRPSNVIEDICQCYGHLKLLEDQQVNGISLMSALQLELERARSYIIELESKRWSAKKKFDHFLKSLVEEKASWRNREHEQVRSIIEALKCNLSKERKNRKWLEVVNAKLVDELSEAKLLTKRYLLDFEEERKVCELMEEVHDELAKEIGEGKAEVEALKRESVKLQEEMDEERRMLQMAEVWREDRVQMKLVDAKLMLEEKYLQLCNLQADMEAFLKVQGGIDKDMTMMKEAEMLKDVLCSIKVEGIEFCYQPPASGGMPVFEELQPIEETNGREIGQCYGYSPASHASIIHTVSPETDLFLQNSVKYANGTVNRCSDVEDDSGWETVSQLVGQASCNSPEGSDPSVNCICEESHGLVRGTYWDEQGDNVKINSGISEICSTTTRQHRKKLSSISRFWRSSSATKGDRKNVSVELSYGRFSNCRTPNATLSSDAKSDEVGQSSPSVGLCSPDLLDPHVTPGMKGCTEWPRGTQKHSVKEKLREARMESQKIQLRQALKLKDLT</sequence>
<comment type="caution">
    <text evidence="3">The sequence shown here is derived from an EMBL/GenBank/DDBJ whole genome shotgun (WGS) entry which is preliminary data.</text>
</comment>
<feature type="compositionally biased region" description="Polar residues" evidence="2">
    <location>
        <begin position="575"/>
        <end position="592"/>
    </location>
</feature>
<evidence type="ECO:0000256" key="2">
    <source>
        <dbReference type="SAM" id="MobiDB-lite"/>
    </source>
</evidence>
<evidence type="ECO:0000256" key="1">
    <source>
        <dbReference type="SAM" id="Coils"/>
    </source>
</evidence>
<feature type="region of interest" description="Disordered" evidence="2">
    <location>
        <begin position="1"/>
        <end position="71"/>
    </location>
</feature>
<dbReference type="EMBL" id="PYDT01000011">
    <property type="protein sequence ID" value="THU44204.1"/>
    <property type="molecule type" value="Genomic_DNA"/>
</dbReference>
<gene>
    <name evidence="3" type="ORF">C4D60_Mb02t04940</name>
</gene>
<dbReference type="Proteomes" id="UP000317650">
    <property type="component" value="Chromosome 2"/>
</dbReference>
<reference evidence="3 4" key="1">
    <citation type="journal article" date="2019" name="Nat. Plants">
        <title>Genome sequencing of Musa balbisiana reveals subgenome evolution and function divergence in polyploid bananas.</title>
        <authorList>
            <person name="Yao X."/>
        </authorList>
    </citation>
    <scope>NUCLEOTIDE SEQUENCE [LARGE SCALE GENOMIC DNA]</scope>
    <source>
        <strain evidence="4">cv. DH-PKW</strain>
        <tissue evidence="3">Leaves</tissue>
    </source>
</reference>
<proteinExistence type="predicted"/>
<evidence type="ECO:0000313" key="4">
    <source>
        <dbReference type="Proteomes" id="UP000317650"/>
    </source>
</evidence>
<feature type="compositionally biased region" description="Basic residues" evidence="2">
    <location>
        <begin position="31"/>
        <end position="49"/>
    </location>
</feature>
<dbReference type="PANTHER" id="PTHR31071">
    <property type="entry name" value="GB|AAF24581.1"/>
    <property type="match status" value="1"/>
</dbReference>
<name>A0A4S8I9Q5_MUSBA</name>